<dbReference type="Proteomes" id="UP000886751">
    <property type="component" value="Unassembled WGS sequence"/>
</dbReference>
<reference evidence="1" key="2">
    <citation type="submission" date="2021-04" db="EMBL/GenBank/DDBJ databases">
        <authorList>
            <person name="Gilroy R."/>
        </authorList>
    </citation>
    <scope>NUCLEOTIDE SEQUENCE</scope>
    <source>
        <strain evidence="1">ChiHecec2B26-7398</strain>
    </source>
</reference>
<evidence type="ECO:0000313" key="1">
    <source>
        <dbReference type="EMBL" id="HIX95296.1"/>
    </source>
</evidence>
<sequence>MTPLAIRPAVPGDLDALAGIYRAARAFMAASGNPRQWGASHPPLSQLAGDIARGQLYVLCDGTRPCAAFALVPGPDPAYARIEGGAWRSDAPYAVVHRLASDGSRRGVFAAALAFCAAQCPHLRIDTHADNRVMQHLVARAGFQYCGVIYVRDAGAPSPRLAYERLPGEGAQQK</sequence>
<accession>A0A9D1Y297</accession>
<comment type="caution">
    <text evidence="1">The sequence shown here is derived from an EMBL/GenBank/DDBJ whole genome shotgun (WGS) entry which is preliminary data.</text>
</comment>
<dbReference type="EMBL" id="DXEI01000115">
    <property type="protein sequence ID" value="HIX95296.1"/>
    <property type="molecule type" value="Genomic_DNA"/>
</dbReference>
<dbReference type="SUPFAM" id="SSF55729">
    <property type="entry name" value="Acyl-CoA N-acyltransferases (Nat)"/>
    <property type="match status" value="1"/>
</dbReference>
<reference evidence="1" key="1">
    <citation type="journal article" date="2021" name="PeerJ">
        <title>Extensive microbial diversity within the chicken gut microbiome revealed by metagenomics and culture.</title>
        <authorList>
            <person name="Gilroy R."/>
            <person name="Ravi A."/>
            <person name="Getino M."/>
            <person name="Pursley I."/>
            <person name="Horton D.L."/>
            <person name="Alikhan N.F."/>
            <person name="Baker D."/>
            <person name="Gharbi K."/>
            <person name="Hall N."/>
            <person name="Watson M."/>
            <person name="Adriaenssens E.M."/>
            <person name="Foster-Nyarko E."/>
            <person name="Jarju S."/>
            <person name="Secka A."/>
            <person name="Antonio M."/>
            <person name="Oren A."/>
            <person name="Chaudhuri R.R."/>
            <person name="La Ragione R."/>
            <person name="Hildebrand F."/>
            <person name="Pallen M.J."/>
        </authorList>
    </citation>
    <scope>NUCLEOTIDE SEQUENCE</scope>
    <source>
        <strain evidence="1">ChiHecec2B26-7398</strain>
    </source>
</reference>
<proteinExistence type="predicted"/>
<dbReference type="Gene3D" id="3.40.630.30">
    <property type="match status" value="1"/>
</dbReference>
<name>A0A9D1Y297_9FIRM</name>
<organism evidence="1 2">
    <name type="scientific">Candidatus Gemmiger excrementipullorum</name>
    <dbReference type="NCBI Taxonomy" id="2838610"/>
    <lineage>
        <taxon>Bacteria</taxon>
        <taxon>Bacillati</taxon>
        <taxon>Bacillota</taxon>
        <taxon>Clostridia</taxon>
        <taxon>Eubacteriales</taxon>
        <taxon>Gemmiger</taxon>
    </lineage>
</organism>
<protein>
    <submittedName>
        <fullName evidence="1">N-acetyltransferase</fullName>
    </submittedName>
</protein>
<dbReference type="InterPro" id="IPR016181">
    <property type="entry name" value="Acyl_CoA_acyltransferase"/>
</dbReference>
<dbReference type="AlphaFoldDB" id="A0A9D1Y297"/>
<gene>
    <name evidence="1" type="ORF">H9846_07540</name>
</gene>
<evidence type="ECO:0000313" key="2">
    <source>
        <dbReference type="Proteomes" id="UP000886751"/>
    </source>
</evidence>